<dbReference type="RefSeq" id="WP_072722182.1">
    <property type="nucleotide sequence ID" value="NZ_LN889813.1"/>
</dbReference>
<dbReference type="PANTHER" id="PTHR43490">
    <property type="entry name" value="(+)-NEOMENTHOL DEHYDROGENASE"/>
    <property type="match status" value="1"/>
</dbReference>
<dbReference type="GO" id="GO:0016616">
    <property type="term" value="F:oxidoreductase activity, acting on the CH-OH group of donors, NAD or NADP as acceptor"/>
    <property type="evidence" value="ECO:0007669"/>
    <property type="project" value="InterPro"/>
</dbReference>
<sequence length="233" mass="25199">MSKIAVVTGANRGIGFETCRQLAQHSIKIILTSRDPEKGKIAAEELKSQGLDVISAPLTVTEKQSSQQLAEWVRQEFGRLDILVNNAGIYPDPPQNNILSTDLETVRLAMETNVYGVLLVCQAFIPLMQIHNTGRIINVSSGMGQLSTMGSDAVAYRLSKVALNGLTTILAAQLQGSGITVNSICPGWVKTDMGGPNAPRTPEQGADTVVWLATRTDDTPTGGFWRDRQPIPW</sequence>
<dbReference type="STRING" id="671072.PL9214650670"/>
<dbReference type="EMBL" id="CZDF01000172">
    <property type="protein sequence ID" value="CUR35231.1"/>
    <property type="molecule type" value="Genomic_DNA"/>
</dbReference>
<keyword evidence="3" id="KW-0560">Oxidoreductase</keyword>
<dbReference type="InterPro" id="IPR002347">
    <property type="entry name" value="SDR_fam"/>
</dbReference>
<dbReference type="OrthoDB" id="9785826at2"/>
<gene>
    <name evidence="5" type="ORF">PL9214650670</name>
</gene>
<comment type="similarity">
    <text evidence="1 4">Belongs to the short-chain dehydrogenases/reductases (SDR) family.</text>
</comment>
<keyword evidence="6" id="KW-1185">Reference proteome</keyword>
<reference evidence="6" key="1">
    <citation type="submission" date="2015-10" db="EMBL/GenBank/DDBJ databases">
        <authorList>
            <person name="Regsiter A."/>
            <person name="william w."/>
        </authorList>
    </citation>
    <scope>NUCLEOTIDE SEQUENCE [LARGE SCALE GENOMIC DNA]</scope>
</reference>
<dbReference type="InterPro" id="IPR036291">
    <property type="entry name" value="NAD(P)-bd_dom_sf"/>
</dbReference>
<dbReference type="PRINTS" id="PR00080">
    <property type="entry name" value="SDRFAMILY"/>
</dbReference>
<keyword evidence="2" id="KW-0521">NADP</keyword>
<dbReference type="CDD" id="cd05324">
    <property type="entry name" value="carb_red_PTCR-like_SDR_c"/>
    <property type="match status" value="1"/>
</dbReference>
<dbReference type="PRINTS" id="PR00081">
    <property type="entry name" value="GDHRDH"/>
</dbReference>
<dbReference type="Pfam" id="PF00106">
    <property type="entry name" value="adh_short"/>
    <property type="match status" value="1"/>
</dbReference>
<evidence type="ECO:0000313" key="6">
    <source>
        <dbReference type="Proteomes" id="UP000184315"/>
    </source>
</evidence>
<dbReference type="PANTHER" id="PTHR43490:SF99">
    <property type="entry name" value="SHORT-CHAIN DEHYDROGENASE_REDUCTASE"/>
    <property type="match status" value="1"/>
</dbReference>
<evidence type="ECO:0000256" key="4">
    <source>
        <dbReference type="RuleBase" id="RU000363"/>
    </source>
</evidence>
<proteinExistence type="inferred from homology"/>
<dbReference type="GO" id="GO:0016020">
    <property type="term" value="C:membrane"/>
    <property type="evidence" value="ECO:0007669"/>
    <property type="project" value="TreeGrafter"/>
</dbReference>
<dbReference type="SUPFAM" id="SSF51735">
    <property type="entry name" value="NAD(P)-binding Rossmann-fold domains"/>
    <property type="match status" value="1"/>
</dbReference>
<evidence type="ECO:0000256" key="3">
    <source>
        <dbReference type="ARBA" id="ARBA00023002"/>
    </source>
</evidence>
<accession>A0A1J1LS56</accession>
<evidence type="ECO:0000256" key="1">
    <source>
        <dbReference type="ARBA" id="ARBA00006484"/>
    </source>
</evidence>
<organism evidence="5 6">
    <name type="scientific">Planktothrix tepida PCC 9214</name>
    <dbReference type="NCBI Taxonomy" id="671072"/>
    <lineage>
        <taxon>Bacteria</taxon>
        <taxon>Bacillati</taxon>
        <taxon>Cyanobacteriota</taxon>
        <taxon>Cyanophyceae</taxon>
        <taxon>Oscillatoriophycideae</taxon>
        <taxon>Oscillatoriales</taxon>
        <taxon>Microcoleaceae</taxon>
        <taxon>Planktothrix</taxon>
    </lineage>
</organism>
<dbReference type="AlphaFoldDB" id="A0A1J1LS56"/>
<dbReference type="InterPro" id="IPR045313">
    <property type="entry name" value="CBR1-like"/>
</dbReference>
<protein>
    <submittedName>
        <fullName evidence="5">Short-chain dehydrogenase/reductase SDR</fullName>
    </submittedName>
</protein>
<name>A0A1J1LS56_9CYAN</name>
<evidence type="ECO:0000256" key="2">
    <source>
        <dbReference type="ARBA" id="ARBA00022857"/>
    </source>
</evidence>
<dbReference type="Gene3D" id="3.40.50.720">
    <property type="entry name" value="NAD(P)-binding Rossmann-like Domain"/>
    <property type="match status" value="1"/>
</dbReference>
<evidence type="ECO:0000313" key="5">
    <source>
        <dbReference type="EMBL" id="CUR35231.1"/>
    </source>
</evidence>
<dbReference type="Proteomes" id="UP000184315">
    <property type="component" value="Unassembled WGS sequence"/>
</dbReference>